<comment type="similarity">
    <text evidence="1">Belongs to the ustYa family.</text>
</comment>
<sequence>MNYLPPVSVAEHKMPILNHDLDTEDSDRLLKDSESVYSWTYTDGKYHGNHGFWRTVGLTIVTSALSCLTGLFIGYQHHHSDEICSRRTSHYSTVMSNIPIRYHRQRFNGSLLKDNIFRQAASPEVDAAWESLGVNFRPISVPVEDAARSGIAPDQVQINEAYGGGYPANVEGLHHLHCLNLLRQSLYYNYDYYRSLGTGAFKNEDFIVRYHVSHCLDIIRQQLMCTVDIGVLGQVWVHPDKPSAFVDFNTEHQCRNFEQIRDWAEKHQLPEHIPKDFLRPPREGDRIYNEIP</sequence>
<dbReference type="GeneID" id="64967515"/>
<reference evidence="2" key="1">
    <citation type="submission" date="2021-01" db="EMBL/GenBank/DDBJ databases">
        <authorList>
            <consortium name="Aspergillus puulaauensis MK2 genome sequencing consortium"/>
            <person name="Kazuki M."/>
            <person name="Futagami T."/>
        </authorList>
    </citation>
    <scope>NUCLEOTIDE SEQUENCE</scope>
    <source>
        <strain evidence="2">MK2</strain>
    </source>
</reference>
<dbReference type="InterPro" id="IPR021765">
    <property type="entry name" value="UstYa-like"/>
</dbReference>
<dbReference type="PANTHER" id="PTHR33365">
    <property type="entry name" value="YALI0B05434P"/>
    <property type="match status" value="1"/>
</dbReference>
<dbReference type="PANTHER" id="PTHR33365:SF13">
    <property type="entry name" value="TAT PATHWAY SIGNAL SEQUENCE"/>
    <property type="match status" value="1"/>
</dbReference>
<accession>A0A7R7XA51</accession>
<gene>
    <name evidence="2" type="ORF">APUU_10338S</name>
</gene>
<dbReference type="KEGG" id="apuu:APUU_10338S"/>
<protein>
    <recommendedName>
        <fullName evidence="4">Tat pathway signal sequence</fullName>
    </recommendedName>
</protein>
<dbReference type="GO" id="GO:0043386">
    <property type="term" value="P:mycotoxin biosynthetic process"/>
    <property type="evidence" value="ECO:0007669"/>
    <property type="project" value="InterPro"/>
</dbReference>
<name>A0A7R7XA51_9EURO</name>
<dbReference type="OrthoDB" id="3687641at2759"/>
<evidence type="ECO:0000256" key="1">
    <source>
        <dbReference type="ARBA" id="ARBA00035112"/>
    </source>
</evidence>
<reference evidence="2" key="2">
    <citation type="submission" date="2021-02" db="EMBL/GenBank/DDBJ databases">
        <title>Aspergillus puulaauensis MK2 genome sequence.</title>
        <authorList>
            <person name="Futagami T."/>
            <person name="Mori K."/>
            <person name="Kadooka C."/>
            <person name="Tanaka T."/>
        </authorList>
    </citation>
    <scope>NUCLEOTIDE SEQUENCE</scope>
    <source>
        <strain evidence="2">MK2</strain>
    </source>
</reference>
<dbReference type="EMBL" id="AP024443">
    <property type="protein sequence ID" value="BCS17510.1"/>
    <property type="molecule type" value="Genomic_DNA"/>
</dbReference>
<proteinExistence type="inferred from homology"/>
<dbReference type="Proteomes" id="UP000654913">
    <property type="component" value="Chromosome 1"/>
</dbReference>
<evidence type="ECO:0000313" key="2">
    <source>
        <dbReference type="EMBL" id="BCS17510.1"/>
    </source>
</evidence>
<organism evidence="2 3">
    <name type="scientific">Aspergillus puulaauensis</name>
    <dbReference type="NCBI Taxonomy" id="1220207"/>
    <lineage>
        <taxon>Eukaryota</taxon>
        <taxon>Fungi</taxon>
        <taxon>Dikarya</taxon>
        <taxon>Ascomycota</taxon>
        <taxon>Pezizomycotina</taxon>
        <taxon>Eurotiomycetes</taxon>
        <taxon>Eurotiomycetidae</taxon>
        <taxon>Eurotiales</taxon>
        <taxon>Aspergillaceae</taxon>
        <taxon>Aspergillus</taxon>
    </lineage>
</organism>
<dbReference type="Pfam" id="PF11807">
    <property type="entry name" value="UstYa"/>
    <property type="match status" value="1"/>
</dbReference>
<keyword evidence="3" id="KW-1185">Reference proteome</keyword>
<dbReference type="AlphaFoldDB" id="A0A7R7XA51"/>
<evidence type="ECO:0000313" key="3">
    <source>
        <dbReference type="Proteomes" id="UP000654913"/>
    </source>
</evidence>
<evidence type="ECO:0008006" key="4">
    <source>
        <dbReference type="Google" id="ProtNLM"/>
    </source>
</evidence>
<dbReference type="RefSeq" id="XP_041549704.1">
    <property type="nucleotide sequence ID" value="XM_041699685.1"/>
</dbReference>